<dbReference type="GO" id="GO:0016787">
    <property type="term" value="F:hydrolase activity"/>
    <property type="evidence" value="ECO:0007669"/>
    <property type="project" value="UniProtKB-KW"/>
</dbReference>
<reference evidence="2 3" key="1">
    <citation type="submission" date="2018-05" db="EMBL/GenBank/DDBJ databases">
        <title>Genomic Encyclopedia of Type Strains, Phase IV (KMG-V): Genome sequencing to study the core and pangenomes of soil and plant-associated prokaryotes.</title>
        <authorList>
            <person name="Whitman W."/>
        </authorList>
    </citation>
    <scope>NUCLEOTIDE SEQUENCE [LARGE SCALE GENOMIC DNA]</scope>
    <source>
        <strain evidence="2 3">PNG 92-11</strain>
    </source>
</reference>
<accession>A0ABD6XQ93</accession>
<feature type="binding site" evidence="1">
    <location>
        <position position="114"/>
    </location>
    <ligand>
        <name>Mg(2+)</name>
        <dbReference type="ChEBI" id="CHEBI:18420"/>
        <label>1</label>
    </ligand>
</feature>
<feature type="binding site" evidence="1">
    <location>
        <position position="113"/>
    </location>
    <ligand>
        <name>Mg(2+)</name>
        <dbReference type="ChEBI" id="CHEBI:18420"/>
        <label>1</label>
    </ligand>
</feature>
<feature type="binding site" evidence="1">
    <location>
        <position position="312"/>
    </location>
    <ligand>
        <name>Mg(2+)</name>
        <dbReference type="ChEBI" id="CHEBI:18420"/>
        <label>1</label>
    </ligand>
</feature>
<dbReference type="InterPro" id="IPR050792">
    <property type="entry name" value="ADP-ribosylglycohydrolase"/>
</dbReference>
<name>A0ABD6XQ93_ENTAG</name>
<dbReference type="AlphaFoldDB" id="A0ABD6XQ93"/>
<proteinExistence type="predicted"/>
<feature type="binding site" evidence="1">
    <location>
        <position position="115"/>
    </location>
    <ligand>
        <name>Mg(2+)</name>
        <dbReference type="ChEBI" id="CHEBI:18420"/>
        <label>1</label>
    </ligand>
</feature>
<evidence type="ECO:0000256" key="1">
    <source>
        <dbReference type="PIRSR" id="PIRSR605502-1"/>
    </source>
</evidence>
<sequence length="363" mass="40350">MMDLRAGEDEIFHYAQRYAHLIPPVSRQLMNRMSYNPVPMPETAEDKQKPKWMYSQPQKITDMQALDKAQGALMGLAAGDAIGTTLAFVPRDKAYVDDMVGMGPFNLKPGEWTDDTSMALCLAETYIESHKCDTMLFRQKLLSWYRNGTNSSNGVCFDIGNTTRVALEQFERQGPTWMGNSSPDTAGNAALVRLAPTAIFRRKSFVDALRDAKQQSNATHRAAESVSCCRFLILIFHYLLNGYSKSESLAPHLMGSSLRVLLINAGEYKEKYRHQIRSSAYVIDTLEAALWAVWHTDNFKDAVLLAANLGNDADSIAAAAGQLAGALYGLSGIPEGWVEKIAHKERILSLAKQLFEMAPDEKD</sequence>
<comment type="cofactor">
    <cofactor evidence="1">
        <name>Mg(2+)</name>
        <dbReference type="ChEBI" id="CHEBI:18420"/>
    </cofactor>
    <text evidence="1">Binds 2 magnesium ions per subunit.</text>
</comment>
<gene>
    <name evidence="2" type="ORF">C7430_11115</name>
</gene>
<protein>
    <submittedName>
        <fullName evidence="2">ADP-ribosyl-[dinitrogen reductase] hydrolase</fullName>
    </submittedName>
</protein>
<dbReference type="NCBIfam" id="NF041672">
    <property type="entry name" value="ADPriboarghdlase"/>
    <property type="match status" value="1"/>
</dbReference>
<dbReference type="PANTHER" id="PTHR16222">
    <property type="entry name" value="ADP-RIBOSYLGLYCOHYDROLASE"/>
    <property type="match status" value="1"/>
</dbReference>
<dbReference type="PANTHER" id="PTHR16222:SF12">
    <property type="entry name" value="ADP-RIBOSYLGLYCOHYDROLASE-RELATED"/>
    <property type="match status" value="1"/>
</dbReference>
<evidence type="ECO:0000313" key="3">
    <source>
        <dbReference type="Proteomes" id="UP000245996"/>
    </source>
</evidence>
<keyword evidence="1" id="KW-0479">Metal-binding</keyword>
<dbReference type="InterPro" id="IPR005502">
    <property type="entry name" value="Ribosyl_crysJ1"/>
</dbReference>
<organism evidence="2 3">
    <name type="scientific">Enterobacter agglomerans</name>
    <name type="common">Erwinia herbicola</name>
    <name type="synonym">Pantoea agglomerans</name>
    <dbReference type="NCBI Taxonomy" id="549"/>
    <lineage>
        <taxon>Bacteria</taxon>
        <taxon>Pseudomonadati</taxon>
        <taxon>Pseudomonadota</taxon>
        <taxon>Gammaproteobacteria</taxon>
        <taxon>Enterobacterales</taxon>
        <taxon>Erwiniaceae</taxon>
        <taxon>Pantoea</taxon>
        <taxon>Pantoea agglomerans group</taxon>
    </lineage>
</organism>
<dbReference type="Gene3D" id="1.10.4080.10">
    <property type="entry name" value="ADP-ribosylation/Crystallin J1"/>
    <property type="match status" value="1"/>
</dbReference>
<evidence type="ECO:0000313" key="2">
    <source>
        <dbReference type="EMBL" id="PWJ76402.1"/>
    </source>
</evidence>
<dbReference type="InterPro" id="IPR049650">
    <property type="entry name" value="Tri1-like"/>
</dbReference>
<dbReference type="EMBL" id="QGHE01000011">
    <property type="protein sequence ID" value="PWJ76402.1"/>
    <property type="molecule type" value="Genomic_DNA"/>
</dbReference>
<dbReference type="InterPro" id="IPR036705">
    <property type="entry name" value="Ribosyl_crysJ1_sf"/>
</dbReference>
<dbReference type="Proteomes" id="UP000245996">
    <property type="component" value="Unassembled WGS sequence"/>
</dbReference>
<dbReference type="Pfam" id="PF03747">
    <property type="entry name" value="ADP_ribosyl_GH"/>
    <property type="match status" value="1"/>
</dbReference>
<comment type="caution">
    <text evidence="2">The sequence shown here is derived from an EMBL/GenBank/DDBJ whole genome shotgun (WGS) entry which is preliminary data.</text>
</comment>
<keyword evidence="2" id="KW-0378">Hydrolase</keyword>
<keyword evidence="1" id="KW-0460">Magnesium</keyword>
<dbReference type="SUPFAM" id="SSF101478">
    <property type="entry name" value="ADP-ribosylglycohydrolase"/>
    <property type="match status" value="1"/>
</dbReference>
<feature type="binding site" evidence="1">
    <location>
        <position position="314"/>
    </location>
    <ligand>
        <name>Mg(2+)</name>
        <dbReference type="ChEBI" id="CHEBI:18420"/>
        <label>1</label>
    </ligand>
</feature>
<feature type="binding site" evidence="1">
    <location>
        <position position="315"/>
    </location>
    <ligand>
        <name>Mg(2+)</name>
        <dbReference type="ChEBI" id="CHEBI:18420"/>
        <label>1</label>
    </ligand>
</feature>
<dbReference type="RefSeq" id="WP_109653512.1">
    <property type="nucleotide sequence ID" value="NZ_CP134724.1"/>
</dbReference>